<accession>A0AAW0CU30</accession>
<feature type="region of interest" description="Disordered" evidence="1">
    <location>
        <begin position="157"/>
        <end position="186"/>
    </location>
</feature>
<reference evidence="2 3" key="1">
    <citation type="journal article" date="2024" name="J Genomics">
        <title>Draft genome sequencing and assembly of Favolaschia claudopus CIRM-BRFM 2984 isolated from oak limbs.</title>
        <authorList>
            <person name="Navarro D."/>
            <person name="Drula E."/>
            <person name="Chaduli D."/>
            <person name="Cazenave R."/>
            <person name="Ahrendt S."/>
            <person name="Wang J."/>
            <person name="Lipzen A."/>
            <person name="Daum C."/>
            <person name="Barry K."/>
            <person name="Grigoriev I.V."/>
            <person name="Favel A."/>
            <person name="Rosso M.N."/>
            <person name="Martin F."/>
        </authorList>
    </citation>
    <scope>NUCLEOTIDE SEQUENCE [LARGE SCALE GENOMIC DNA]</scope>
    <source>
        <strain evidence="2 3">CIRM-BRFM 2984</strain>
    </source>
</reference>
<feature type="region of interest" description="Disordered" evidence="1">
    <location>
        <begin position="110"/>
        <end position="129"/>
    </location>
</feature>
<evidence type="ECO:0000256" key="1">
    <source>
        <dbReference type="SAM" id="MobiDB-lite"/>
    </source>
</evidence>
<feature type="region of interest" description="Disordered" evidence="1">
    <location>
        <begin position="40"/>
        <end position="59"/>
    </location>
</feature>
<organism evidence="2 3">
    <name type="scientific">Favolaschia claudopus</name>
    <dbReference type="NCBI Taxonomy" id="2862362"/>
    <lineage>
        <taxon>Eukaryota</taxon>
        <taxon>Fungi</taxon>
        <taxon>Dikarya</taxon>
        <taxon>Basidiomycota</taxon>
        <taxon>Agaricomycotina</taxon>
        <taxon>Agaricomycetes</taxon>
        <taxon>Agaricomycetidae</taxon>
        <taxon>Agaricales</taxon>
        <taxon>Marasmiineae</taxon>
        <taxon>Mycenaceae</taxon>
        <taxon>Favolaschia</taxon>
    </lineage>
</organism>
<feature type="compositionally biased region" description="Pro residues" evidence="1">
    <location>
        <begin position="164"/>
        <end position="179"/>
    </location>
</feature>
<protein>
    <submittedName>
        <fullName evidence="2">Uncharacterized protein</fullName>
    </submittedName>
</protein>
<keyword evidence="3" id="KW-1185">Reference proteome</keyword>
<dbReference type="AlphaFoldDB" id="A0AAW0CU30"/>
<proteinExistence type="predicted"/>
<dbReference type="EMBL" id="JAWWNJ010000013">
    <property type="protein sequence ID" value="KAK7042444.1"/>
    <property type="molecule type" value="Genomic_DNA"/>
</dbReference>
<evidence type="ECO:0000313" key="2">
    <source>
        <dbReference type="EMBL" id="KAK7042444.1"/>
    </source>
</evidence>
<sequence>MSQTSTLTPSDPLRVNLLPVGPLNVPRRQTLSTSTVQVKTSTVSRMASHSWPARPPPITTTALEAPRKIRPLPIPPSPQSAPPMPRRQTSTASLRPLPCVPETTGVSFSVTPASPLPPPTPVVQSSRHLSPPPPIFAPSHRFASISLRLDTSPDALKRVVDPPLSSPPPTPAMPEPPTPTTARRKRMSKLRRHLGESVQLELLPDPGNIAEKENLHSQTIFAVKKLLDLGEDDTDDESSTDDEDDRYSLVFSHGHTHHVVPVKRYSRKWVRERGGDRWVEENYSNILRELRAL</sequence>
<feature type="region of interest" description="Disordered" evidence="1">
    <location>
        <begin position="66"/>
        <end position="100"/>
    </location>
</feature>
<feature type="compositionally biased region" description="Pro residues" evidence="1">
    <location>
        <begin position="72"/>
        <end position="85"/>
    </location>
</feature>
<comment type="caution">
    <text evidence="2">The sequence shown here is derived from an EMBL/GenBank/DDBJ whole genome shotgun (WGS) entry which is preliminary data.</text>
</comment>
<evidence type="ECO:0000313" key="3">
    <source>
        <dbReference type="Proteomes" id="UP001362999"/>
    </source>
</evidence>
<dbReference type="Proteomes" id="UP001362999">
    <property type="component" value="Unassembled WGS sequence"/>
</dbReference>
<name>A0AAW0CU30_9AGAR</name>
<gene>
    <name evidence="2" type="ORF">R3P38DRAFT_2890523</name>
</gene>